<evidence type="ECO:0000313" key="8">
    <source>
        <dbReference type="Proteomes" id="UP000292424"/>
    </source>
</evidence>
<accession>A0A5P2G0D3</accession>
<evidence type="ECO:0000256" key="5">
    <source>
        <dbReference type="ARBA" id="ARBA00023295"/>
    </source>
</evidence>
<dbReference type="InterPro" id="IPR057739">
    <property type="entry name" value="Glyco_hydro_29_N"/>
</dbReference>
<proteinExistence type="inferred from homology"/>
<evidence type="ECO:0000313" key="7">
    <source>
        <dbReference type="EMBL" id="QES87579.1"/>
    </source>
</evidence>
<dbReference type="Pfam" id="PF01120">
    <property type="entry name" value="Alpha_L_fucos"/>
    <property type="match status" value="1"/>
</dbReference>
<evidence type="ECO:0000259" key="6">
    <source>
        <dbReference type="Pfam" id="PF01120"/>
    </source>
</evidence>
<dbReference type="OrthoDB" id="107551at2"/>
<dbReference type="SMART" id="SM00812">
    <property type="entry name" value="Alpha_L_fucos"/>
    <property type="match status" value="1"/>
</dbReference>
<dbReference type="InterPro" id="IPR017853">
    <property type="entry name" value="GH"/>
</dbReference>
<dbReference type="InterPro" id="IPR000933">
    <property type="entry name" value="Glyco_hydro_29"/>
</dbReference>
<dbReference type="GO" id="GO:0016139">
    <property type="term" value="P:glycoside catabolic process"/>
    <property type="evidence" value="ECO:0007669"/>
    <property type="project" value="TreeGrafter"/>
</dbReference>
<dbReference type="EC" id="3.2.1.51" evidence="2"/>
<protein>
    <recommendedName>
        <fullName evidence="2">alpha-L-fucosidase</fullName>
        <ecNumber evidence="2">3.2.1.51</ecNumber>
    </recommendedName>
</protein>
<organism evidence="7 8">
    <name type="scientific">Rhizosphaericola mali</name>
    <dbReference type="NCBI Taxonomy" id="2545455"/>
    <lineage>
        <taxon>Bacteria</taxon>
        <taxon>Pseudomonadati</taxon>
        <taxon>Bacteroidota</taxon>
        <taxon>Chitinophagia</taxon>
        <taxon>Chitinophagales</taxon>
        <taxon>Chitinophagaceae</taxon>
        <taxon>Rhizosphaericola</taxon>
    </lineage>
</organism>
<keyword evidence="3" id="KW-0732">Signal</keyword>
<keyword evidence="8" id="KW-1185">Reference proteome</keyword>
<evidence type="ECO:0000256" key="2">
    <source>
        <dbReference type="ARBA" id="ARBA00012662"/>
    </source>
</evidence>
<dbReference type="EMBL" id="CP044016">
    <property type="protein sequence ID" value="QES87579.1"/>
    <property type="molecule type" value="Genomic_DNA"/>
</dbReference>
<dbReference type="GO" id="GO:0004560">
    <property type="term" value="F:alpha-L-fucosidase activity"/>
    <property type="evidence" value="ECO:0007669"/>
    <property type="project" value="InterPro"/>
</dbReference>
<feature type="domain" description="Glycoside hydrolase family 29 N-terminal" evidence="6">
    <location>
        <begin position="88"/>
        <end position="371"/>
    </location>
</feature>
<dbReference type="Gene3D" id="3.20.20.80">
    <property type="entry name" value="Glycosidases"/>
    <property type="match status" value="1"/>
</dbReference>
<dbReference type="FunFam" id="3.20.20.80:FF:000052">
    <property type="entry name" value="Putative alpha-L-fucosidase 1"/>
    <property type="match status" value="1"/>
</dbReference>
<dbReference type="AlphaFoldDB" id="A0A5P2G0D3"/>
<dbReference type="RefSeq" id="WP_131328468.1">
    <property type="nucleotide sequence ID" value="NZ_CP044016.1"/>
</dbReference>
<dbReference type="PANTHER" id="PTHR10030">
    <property type="entry name" value="ALPHA-L-FUCOSIDASE"/>
    <property type="match status" value="1"/>
</dbReference>
<dbReference type="KEGG" id="arac:E0W69_002480"/>
<dbReference type="SUPFAM" id="SSF49785">
    <property type="entry name" value="Galactose-binding domain-like"/>
    <property type="match status" value="1"/>
</dbReference>
<dbReference type="PANTHER" id="PTHR10030:SF37">
    <property type="entry name" value="ALPHA-L-FUCOSIDASE-RELATED"/>
    <property type="match status" value="1"/>
</dbReference>
<keyword evidence="4" id="KW-0378">Hydrolase</keyword>
<comment type="similarity">
    <text evidence="1">Belongs to the glycosyl hydrolase 29 family.</text>
</comment>
<keyword evidence="5" id="KW-0326">Glycosidase</keyword>
<dbReference type="SMR" id="A0A5P2G0D3"/>
<evidence type="ECO:0000256" key="4">
    <source>
        <dbReference type="ARBA" id="ARBA00022801"/>
    </source>
</evidence>
<dbReference type="SUPFAM" id="SSF51445">
    <property type="entry name" value="(Trans)glycosidases"/>
    <property type="match status" value="1"/>
</dbReference>
<sequence>MIYNKIITGLTFLASFFFIQESNAQLEKANAVTILPSDNYKTIIEKAANIVPSQRQLAWQQRELIAFFHFGINTFSDKEWGDGTASPTLFNPKKFDAHQWVKTVKDAGFKEVILTAKHHDGFCLWPSAYTEYSVKNSPWKNGKGDVVRAVSDACHELGMDFGIYLSPWDRNSKLYGTGKAYNQYYENQLRELLTNYGEIDEIWLDGANGEGPNGKKQSYDFSKWYSIMRDLQPQAVIFGMGPDVRWIGTESGYGRESEWSVVPINNLDPNSIAENSQTDVAFKPEGDMMGDDLGSRNKIIRATGLAWYPAEADVSIRPGWFYHEKEDSIVKSAGKLMDIYLNSVGKNGVMLLNIPPNMDGLLSQQDIKSVKAFHTLQEETFRKNYALGGIVSAAGCINPQGLIDDNPSSYIMPENNDTTMSIVVSLNGPKTFNLVSLQEFIPAGQEVEKWTLEYNTGNQWMLCAQGTTIGYKRMTTFPTITTSDVRLTIVSARSTPKISEIGLYKLPENWKEK</sequence>
<dbReference type="Gene3D" id="2.60.120.260">
    <property type="entry name" value="Galactose-binding domain-like"/>
    <property type="match status" value="1"/>
</dbReference>
<name>A0A5P2G0D3_9BACT</name>
<dbReference type="GO" id="GO:0006004">
    <property type="term" value="P:fucose metabolic process"/>
    <property type="evidence" value="ECO:0007669"/>
    <property type="project" value="TreeGrafter"/>
</dbReference>
<gene>
    <name evidence="7" type="ORF">E0W69_002480</name>
</gene>
<dbReference type="GO" id="GO:0005764">
    <property type="term" value="C:lysosome"/>
    <property type="evidence" value="ECO:0007669"/>
    <property type="project" value="TreeGrafter"/>
</dbReference>
<dbReference type="InterPro" id="IPR008979">
    <property type="entry name" value="Galactose-bd-like_sf"/>
</dbReference>
<reference evidence="7 8" key="1">
    <citation type="submission" date="2019-09" db="EMBL/GenBank/DDBJ databases">
        <title>Complete genome sequence of Arachidicoccus sp. B3-10 isolated from apple orchard soil.</title>
        <authorList>
            <person name="Kim H.S."/>
            <person name="Han K.-I."/>
            <person name="Suh M.K."/>
            <person name="Lee K.C."/>
            <person name="Eom M.K."/>
            <person name="Kim J.-S."/>
            <person name="Kang S.W."/>
            <person name="Sin Y."/>
            <person name="Lee J.-S."/>
        </authorList>
    </citation>
    <scope>NUCLEOTIDE SEQUENCE [LARGE SCALE GENOMIC DNA]</scope>
    <source>
        <strain evidence="7 8">B3-10</strain>
    </source>
</reference>
<dbReference type="Proteomes" id="UP000292424">
    <property type="component" value="Chromosome"/>
</dbReference>
<evidence type="ECO:0000256" key="3">
    <source>
        <dbReference type="ARBA" id="ARBA00022729"/>
    </source>
</evidence>
<evidence type="ECO:0000256" key="1">
    <source>
        <dbReference type="ARBA" id="ARBA00007951"/>
    </source>
</evidence>